<feature type="compositionally biased region" description="Basic and acidic residues" evidence="1">
    <location>
        <begin position="61"/>
        <end position="70"/>
    </location>
</feature>
<protein>
    <submittedName>
        <fullName evidence="2">Uncharacterized protein</fullName>
    </submittedName>
</protein>
<reference evidence="2 3" key="1">
    <citation type="submission" date="2019-03" db="EMBL/GenBank/DDBJ databases">
        <title>Genomic Encyclopedia of Type Strains, Phase IV (KMG-IV): sequencing the most valuable type-strain genomes for metagenomic binning, comparative biology and taxonomic classification.</title>
        <authorList>
            <person name="Goeker M."/>
        </authorList>
    </citation>
    <scope>NUCLEOTIDE SEQUENCE [LARGE SCALE GENOMIC DNA]</scope>
    <source>
        <strain evidence="2 3">DSM 45934</strain>
    </source>
</reference>
<dbReference type="AlphaFoldDB" id="A0A4R2JM07"/>
<feature type="region of interest" description="Disordered" evidence="1">
    <location>
        <begin position="58"/>
        <end position="80"/>
    </location>
</feature>
<sequence length="300" mass="31927">MAAGLLRVTDPAQSRYQRGALAWTVTTAPQARDWERAEPAARWRCLLRAWRELTQFPLATDDPHGPEGDQQHPAAPLQERPAVTQAPMARRVLLDAVAAPPAGTGFDVTAAAGVLQWHCPRLFLDPAGDRVDRLHGWRLDADVAGPAVLAETALLGITADDGVVTPVGRALAASDPAELAEALLPVARRVRVQADYTVIATGLPTVEVDTLLDSCARPETDGFARTWRIVGGRAGPSWIRRLIQPRGGLLAGACAPNTNGNRTGTGTWFSEYTCSTLSKVSLGNTHGGSPQTSTMSLLRG</sequence>
<dbReference type="EMBL" id="SLWS01000003">
    <property type="protein sequence ID" value="TCO61091.1"/>
    <property type="molecule type" value="Genomic_DNA"/>
</dbReference>
<comment type="caution">
    <text evidence="2">The sequence shown here is derived from an EMBL/GenBank/DDBJ whole genome shotgun (WGS) entry which is preliminary data.</text>
</comment>
<organism evidence="2 3">
    <name type="scientific">Actinocrispum wychmicini</name>
    <dbReference type="NCBI Taxonomy" id="1213861"/>
    <lineage>
        <taxon>Bacteria</taxon>
        <taxon>Bacillati</taxon>
        <taxon>Actinomycetota</taxon>
        <taxon>Actinomycetes</taxon>
        <taxon>Pseudonocardiales</taxon>
        <taxon>Pseudonocardiaceae</taxon>
        <taxon>Actinocrispum</taxon>
    </lineage>
</organism>
<accession>A0A4R2JM07</accession>
<gene>
    <name evidence="2" type="ORF">EV192_103675</name>
</gene>
<dbReference type="Proteomes" id="UP000295680">
    <property type="component" value="Unassembled WGS sequence"/>
</dbReference>
<evidence type="ECO:0000256" key="1">
    <source>
        <dbReference type="SAM" id="MobiDB-lite"/>
    </source>
</evidence>
<evidence type="ECO:0000313" key="2">
    <source>
        <dbReference type="EMBL" id="TCO61091.1"/>
    </source>
</evidence>
<proteinExistence type="predicted"/>
<evidence type="ECO:0000313" key="3">
    <source>
        <dbReference type="Proteomes" id="UP000295680"/>
    </source>
</evidence>
<name>A0A4R2JM07_9PSEU</name>
<keyword evidence="3" id="KW-1185">Reference proteome</keyword>